<keyword evidence="6" id="KW-1185">Reference proteome</keyword>
<evidence type="ECO:0000256" key="2">
    <source>
        <dbReference type="ARBA" id="ARBA00023125"/>
    </source>
</evidence>
<dbReference type="InterPro" id="IPR029016">
    <property type="entry name" value="GAF-like_dom_sf"/>
</dbReference>
<proteinExistence type="predicted"/>
<protein>
    <submittedName>
        <fullName evidence="5">Transcriptional regulator</fullName>
    </submittedName>
</protein>
<dbReference type="GO" id="GO:0003700">
    <property type="term" value="F:DNA-binding transcription factor activity"/>
    <property type="evidence" value="ECO:0007669"/>
    <property type="project" value="TreeGrafter"/>
</dbReference>
<name>A0A919YUF9_9BACL</name>
<keyword evidence="3" id="KW-0804">Transcription</keyword>
<dbReference type="InterPro" id="IPR036388">
    <property type="entry name" value="WH-like_DNA-bd_sf"/>
</dbReference>
<dbReference type="EMBL" id="BOSE01000014">
    <property type="protein sequence ID" value="GIP19362.1"/>
    <property type="molecule type" value="Genomic_DNA"/>
</dbReference>
<dbReference type="InterPro" id="IPR014757">
    <property type="entry name" value="Tscrpt_reg_IclR_C"/>
</dbReference>
<dbReference type="Pfam" id="PF01614">
    <property type="entry name" value="IclR_C"/>
    <property type="match status" value="1"/>
</dbReference>
<evidence type="ECO:0000256" key="3">
    <source>
        <dbReference type="ARBA" id="ARBA00023163"/>
    </source>
</evidence>
<dbReference type="InterPro" id="IPR036390">
    <property type="entry name" value="WH_DNA-bd_sf"/>
</dbReference>
<gene>
    <name evidence="5" type="ORF">J40TS1_50040</name>
</gene>
<dbReference type="Proteomes" id="UP000683139">
    <property type="component" value="Unassembled WGS sequence"/>
</dbReference>
<evidence type="ECO:0000313" key="5">
    <source>
        <dbReference type="EMBL" id="GIP19362.1"/>
    </source>
</evidence>
<comment type="caution">
    <text evidence="5">The sequence shown here is derived from an EMBL/GenBank/DDBJ whole genome shotgun (WGS) entry which is preliminary data.</text>
</comment>
<dbReference type="AlphaFoldDB" id="A0A919YUF9"/>
<keyword evidence="2" id="KW-0238">DNA-binding</keyword>
<dbReference type="Gene3D" id="1.10.10.10">
    <property type="entry name" value="Winged helix-like DNA-binding domain superfamily/Winged helix DNA-binding domain"/>
    <property type="match status" value="1"/>
</dbReference>
<sequence>MELLREKHRMSLTAIAAALEMNKTTAFRLLYTLEEASYVVKMDKLYELHPRLSLNSTSEKRSSEWHVSHILHKLGASTSRNVYAGILSENSLLVHHVYVANQNEAACRISTLAPAHQSALGKAILAHLKPAARLKLLSQLASDASEAIDWDLYLRHLDVVKQQNYAVDYEDIRAGLHCIAAPVFKAGEVCGAISISDSSENMPKRIIRGLTRQLIEASQKLSIEFNRGVNQ</sequence>
<dbReference type="SUPFAM" id="SSF55781">
    <property type="entry name" value="GAF domain-like"/>
    <property type="match status" value="1"/>
</dbReference>
<evidence type="ECO:0000313" key="6">
    <source>
        <dbReference type="Proteomes" id="UP000683139"/>
    </source>
</evidence>
<dbReference type="PROSITE" id="PS51078">
    <property type="entry name" value="ICLR_ED"/>
    <property type="match status" value="1"/>
</dbReference>
<reference evidence="5" key="1">
    <citation type="submission" date="2021-03" db="EMBL/GenBank/DDBJ databases">
        <title>Antimicrobial resistance genes in bacteria isolated from Japanese honey, and their potential for conferring macrolide and lincosamide resistance in the American foulbrood pathogen Paenibacillus larvae.</title>
        <authorList>
            <person name="Okamoto M."/>
            <person name="Kumagai M."/>
            <person name="Kanamori H."/>
            <person name="Takamatsu D."/>
        </authorList>
    </citation>
    <scope>NUCLEOTIDE SEQUENCE</scope>
    <source>
        <strain evidence="5">J40TS1</strain>
    </source>
</reference>
<accession>A0A919YUF9</accession>
<evidence type="ECO:0000259" key="4">
    <source>
        <dbReference type="PROSITE" id="PS51078"/>
    </source>
</evidence>
<dbReference type="PANTHER" id="PTHR30136:SF24">
    <property type="entry name" value="HTH-TYPE TRANSCRIPTIONAL REPRESSOR ALLR"/>
    <property type="match status" value="1"/>
</dbReference>
<dbReference type="Gene3D" id="3.30.450.40">
    <property type="match status" value="1"/>
</dbReference>
<feature type="domain" description="IclR-ED" evidence="4">
    <location>
        <begin position="44"/>
        <end position="227"/>
    </location>
</feature>
<dbReference type="InterPro" id="IPR050707">
    <property type="entry name" value="HTH_MetabolicPath_Reg"/>
</dbReference>
<organism evidence="5 6">
    <name type="scientific">Paenibacillus montaniterrae</name>
    <dbReference type="NCBI Taxonomy" id="429341"/>
    <lineage>
        <taxon>Bacteria</taxon>
        <taxon>Bacillati</taxon>
        <taxon>Bacillota</taxon>
        <taxon>Bacilli</taxon>
        <taxon>Bacillales</taxon>
        <taxon>Paenibacillaceae</taxon>
        <taxon>Paenibacillus</taxon>
    </lineage>
</organism>
<dbReference type="GO" id="GO:0003677">
    <property type="term" value="F:DNA binding"/>
    <property type="evidence" value="ECO:0007669"/>
    <property type="project" value="UniProtKB-KW"/>
</dbReference>
<evidence type="ECO:0000256" key="1">
    <source>
        <dbReference type="ARBA" id="ARBA00023015"/>
    </source>
</evidence>
<dbReference type="GO" id="GO:0045892">
    <property type="term" value="P:negative regulation of DNA-templated transcription"/>
    <property type="evidence" value="ECO:0007669"/>
    <property type="project" value="UniProtKB-ARBA"/>
</dbReference>
<dbReference type="PANTHER" id="PTHR30136">
    <property type="entry name" value="HELIX-TURN-HELIX TRANSCRIPTIONAL REGULATOR, ICLR FAMILY"/>
    <property type="match status" value="1"/>
</dbReference>
<dbReference type="SUPFAM" id="SSF46785">
    <property type="entry name" value="Winged helix' DNA-binding domain"/>
    <property type="match status" value="1"/>
</dbReference>
<keyword evidence="1" id="KW-0805">Transcription regulation</keyword>
<dbReference type="Pfam" id="PF09339">
    <property type="entry name" value="HTH_IclR"/>
    <property type="match status" value="1"/>
</dbReference>
<dbReference type="InterPro" id="IPR005471">
    <property type="entry name" value="Tscrpt_reg_IclR_N"/>
</dbReference>